<dbReference type="SUPFAM" id="SSF52540">
    <property type="entry name" value="P-loop containing nucleoside triphosphate hydrolases"/>
    <property type="match status" value="1"/>
</dbReference>
<proteinExistence type="predicted"/>
<protein>
    <recommendedName>
        <fullName evidence="3">AAA family ATPase</fullName>
    </recommendedName>
</protein>
<dbReference type="Gene3D" id="3.40.50.300">
    <property type="entry name" value="P-loop containing nucleotide triphosphate hydrolases"/>
    <property type="match status" value="1"/>
</dbReference>
<gene>
    <name evidence="1" type="ORF">D4A47_09510</name>
</gene>
<name>A0A498CLN5_9FIRM</name>
<organism evidence="1 2">
    <name type="scientific">Anaerotruncus massiliensis</name>
    <name type="common">ex Liu et al. 2021</name>
    <dbReference type="NCBI Taxonomy" id="2321404"/>
    <lineage>
        <taxon>Bacteria</taxon>
        <taxon>Bacillati</taxon>
        <taxon>Bacillota</taxon>
        <taxon>Clostridia</taxon>
        <taxon>Eubacteriales</taxon>
        <taxon>Oscillospiraceae</taxon>
        <taxon>Anaerotruncus</taxon>
    </lineage>
</organism>
<keyword evidence="2" id="KW-1185">Reference proteome</keyword>
<dbReference type="Proteomes" id="UP000276301">
    <property type="component" value="Unassembled WGS sequence"/>
</dbReference>
<evidence type="ECO:0000313" key="2">
    <source>
        <dbReference type="Proteomes" id="UP000276301"/>
    </source>
</evidence>
<dbReference type="EMBL" id="RCHT01000017">
    <property type="protein sequence ID" value="RLL09744.1"/>
    <property type="molecule type" value="Genomic_DNA"/>
</dbReference>
<dbReference type="InterPro" id="IPR027417">
    <property type="entry name" value="P-loop_NTPase"/>
</dbReference>
<accession>A0A498CLN5</accession>
<evidence type="ECO:0000313" key="1">
    <source>
        <dbReference type="EMBL" id="RLL09744.1"/>
    </source>
</evidence>
<reference evidence="1 2" key="1">
    <citation type="submission" date="2018-10" db="EMBL/GenBank/DDBJ databases">
        <title>Anaerotruncus faecis sp. nov., isolated from human feces.</title>
        <authorList>
            <person name="Wang Y.-J."/>
        </authorList>
    </citation>
    <scope>NUCLEOTIDE SEQUENCE [LARGE SCALE GENOMIC DNA]</scope>
    <source>
        <strain evidence="1 2">22A2-44</strain>
    </source>
</reference>
<evidence type="ECO:0008006" key="3">
    <source>
        <dbReference type="Google" id="ProtNLM"/>
    </source>
</evidence>
<sequence>MYADRALLRMGIQRFIPWRYAGGQNNVLVVGPSGSGKTVAALLLAARLASRVPHARAYVCDFKNADWAFLEGRNHYYSYLDCVRGLDEFHEAFTARQMGVDPSREPLFLIFDEWQAFCSTLPKPQLAEAQKKLAAVMMLGRSFGVGHINIAQDAYAQNYGNARSNFQVAILMGNISKEAAGMFGLDRKDLSPVYGPGAGHMLVNGVDLHQIQVPTIREMSPLQAAICQIVE</sequence>
<dbReference type="AlphaFoldDB" id="A0A498CLN5"/>
<comment type="caution">
    <text evidence="1">The sequence shown here is derived from an EMBL/GenBank/DDBJ whole genome shotgun (WGS) entry which is preliminary data.</text>
</comment>